<dbReference type="InterPro" id="IPR029045">
    <property type="entry name" value="ClpP/crotonase-like_dom_sf"/>
</dbReference>
<keyword evidence="7" id="KW-1185">Reference proteome</keyword>
<dbReference type="FunFam" id="3.90.226.10:FF:000009">
    <property type="entry name" value="Carnitinyl-CoA dehydratase"/>
    <property type="match status" value="1"/>
</dbReference>
<comment type="catalytic activity">
    <reaction evidence="5">
        <text>a 4-saturated-(3S)-3-hydroxyacyl-CoA = a (3E)-enoyl-CoA + H2O</text>
        <dbReference type="Rhea" id="RHEA:20724"/>
        <dbReference type="ChEBI" id="CHEBI:15377"/>
        <dbReference type="ChEBI" id="CHEBI:58521"/>
        <dbReference type="ChEBI" id="CHEBI:137480"/>
        <dbReference type="EC" id="4.2.1.17"/>
    </reaction>
</comment>
<comment type="catalytic activity">
    <reaction evidence="4">
        <text>a (3S)-3-hydroxyacyl-CoA = a (2E)-enoyl-CoA + H2O</text>
        <dbReference type="Rhea" id="RHEA:16105"/>
        <dbReference type="ChEBI" id="CHEBI:15377"/>
        <dbReference type="ChEBI" id="CHEBI:57318"/>
        <dbReference type="ChEBI" id="CHEBI:58856"/>
        <dbReference type="EC" id="4.2.1.17"/>
    </reaction>
</comment>
<proteinExistence type="inferred from homology"/>
<gene>
    <name evidence="6" type="ORF">C3E78_02885</name>
</gene>
<dbReference type="Gene3D" id="3.90.226.10">
    <property type="entry name" value="2-enoyl-CoA Hydratase, Chain A, domain 1"/>
    <property type="match status" value="1"/>
</dbReference>
<dbReference type="CDD" id="cd06558">
    <property type="entry name" value="crotonase-like"/>
    <property type="match status" value="1"/>
</dbReference>
<dbReference type="Proteomes" id="UP000244384">
    <property type="component" value="Chromosome"/>
</dbReference>
<dbReference type="PANTHER" id="PTHR11941:SF54">
    <property type="entry name" value="ENOYL-COA HYDRATASE, MITOCHONDRIAL"/>
    <property type="match status" value="1"/>
</dbReference>
<accession>A0A5F2EQ88</accession>
<dbReference type="PANTHER" id="PTHR11941">
    <property type="entry name" value="ENOYL-COA HYDRATASE-RELATED"/>
    <property type="match status" value="1"/>
</dbReference>
<evidence type="ECO:0000256" key="5">
    <source>
        <dbReference type="ARBA" id="ARBA00023717"/>
    </source>
</evidence>
<keyword evidence="3" id="KW-0456">Lyase</keyword>
<accession>A0A2S0WIT1</accession>
<dbReference type="GO" id="GO:0004300">
    <property type="term" value="F:enoyl-CoA hydratase activity"/>
    <property type="evidence" value="ECO:0007669"/>
    <property type="project" value="UniProtKB-EC"/>
</dbReference>
<dbReference type="RefSeq" id="WP_108576895.1">
    <property type="nucleotide sequence ID" value="NZ_CP026952.1"/>
</dbReference>
<evidence type="ECO:0000313" key="6">
    <source>
        <dbReference type="EMBL" id="AWB91249.1"/>
    </source>
</evidence>
<evidence type="ECO:0000313" key="7">
    <source>
        <dbReference type="Proteomes" id="UP000244384"/>
    </source>
</evidence>
<sequence>MNPVSTSLHDGVAVISLDHPPVNALAEPVLLGLTSALESLTDDVRVVVIRSAHDGQFIAGGDIAELLEAAGDPEQIRHHTAITTRLFELMDALPQPIVAAVGGPAVGGGLELLLCCDIVVASTTAVLGTPEIKLGLIPGAGGTQRLPRRVGELAALELVLTGRLVDAAEALRLGLVTRVVEPGTVDEATQDLARRLARTAPAALRSAKTTVRTASTVALAEGLALEHRHFLALMESPDAISGLQRFLDRSRTSS</sequence>
<dbReference type="EMBL" id="CP026952">
    <property type="protein sequence ID" value="AWB91249.1"/>
    <property type="molecule type" value="Genomic_DNA"/>
</dbReference>
<evidence type="ECO:0000256" key="1">
    <source>
        <dbReference type="ARBA" id="ARBA00005254"/>
    </source>
</evidence>
<evidence type="ECO:0000256" key="3">
    <source>
        <dbReference type="ARBA" id="ARBA00023239"/>
    </source>
</evidence>
<dbReference type="GO" id="GO:0006635">
    <property type="term" value="P:fatty acid beta-oxidation"/>
    <property type="evidence" value="ECO:0007669"/>
    <property type="project" value="TreeGrafter"/>
</dbReference>
<comment type="similarity">
    <text evidence="1">Belongs to the enoyl-CoA hydratase/isomerase family.</text>
</comment>
<dbReference type="InterPro" id="IPR001753">
    <property type="entry name" value="Enoyl-CoA_hydra/iso"/>
</dbReference>
<evidence type="ECO:0000256" key="4">
    <source>
        <dbReference type="ARBA" id="ARBA00023709"/>
    </source>
</evidence>
<dbReference type="SUPFAM" id="SSF52096">
    <property type="entry name" value="ClpP/crotonase"/>
    <property type="match status" value="1"/>
</dbReference>
<evidence type="ECO:0000256" key="2">
    <source>
        <dbReference type="ARBA" id="ARBA00012076"/>
    </source>
</evidence>
<dbReference type="AlphaFoldDB" id="A0A2S0WIT1"/>
<dbReference type="KEGG" id="aez:C3E78_02885"/>
<dbReference type="EC" id="4.2.1.17" evidence="2"/>
<reference evidence="7" key="1">
    <citation type="submission" date="2018-01" db="EMBL/GenBank/DDBJ databases">
        <authorList>
            <person name="Li J."/>
        </authorList>
    </citation>
    <scope>NUCLEOTIDE SEQUENCE [LARGE SCALE GENOMIC DNA]</scope>
    <source>
        <strain evidence="7">592</strain>
    </source>
</reference>
<dbReference type="Pfam" id="PF00378">
    <property type="entry name" value="ECH_1"/>
    <property type="match status" value="1"/>
</dbReference>
<dbReference type="OrthoDB" id="8452484at2"/>
<protein>
    <recommendedName>
        <fullName evidence="2">enoyl-CoA hydratase</fullName>
        <ecNumber evidence="2">4.2.1.17</ecNumber>
    </recommendedName>
</protein>
<organism evidence="6 7">
    <name type="scientific">Aeromicrobium chenweiae</name>
    <dbReference type="NCBI Taxonomy" id="2079793"/>
    <lineage>
        <taxon>Bacteria</taxon>
        <taxon>Bacillati</taxon>
        <taxon>Actinomycetota</taxon>
        <taxon>Actinomycetes</taxon>
        <taxon>Propionibacteriales</taxon>
        <taxon>Nocardioidaceae</taxon>
        <taxon>Aeromicrobium</taxon>
    </lineage>
</organism>
<name>A0A2S0WIT1_9ACTN</name>